<dbReference type="Proteomes" id="UP000436088">
    <property type="component" value="Unassembled WGS sequence"/>
</dbReference>
<dbReference type="Gene3D" id="1.25.40.20">
    <property type="entry name" value="Ankyrin repeat-containing domain"/>
    <property type="match status" value="1"/>
</dbReference>
<feature type="transmembrane region" description="Helical" evidence="1">
    <location>
        <begin position="264"/>
        <end position="284"/>
    </location>
</feature>
<name>A0A6A3BVP1_HIBSY</name>
<protein>
    <submittedName>
        <fullName evidence="3">Ankyrin repeat-containing protein</fullName>
    </submittedName>
</protein>
<dbReference type="Pfam" id="PF13962">
    <property type="entry name" value="PGG"/>
    <property type="match status" value="1"/>
</dbReference>
<dbReference type="AlphaFoldDB" id="A0A6A3BVP1"/>
<dbReference type="SUPFAM" id="SSF48403">
    <property type="entry name" value="Ankyrin repeat"/>
    <property type="match status" value="1"/>
</dbReference>
<proteinExistence type="predicted"/>
<dbReference type="InterPro" id="IPR036770">
    <property type="entry name" value="Ankyrin_rpt-contain_sf"/>
</dbReference>
<organism evidence="3 4">
    <name type="scientific">Hibiscus syriacus</name>
    <name type="common">Rose of Sharon</name>
    <dbReference type="NCBI Taxonomy" id="106335"/>
    <lineage>
        <taxon>Eukaryota</taxon>
        <taxon>Viridiplantae</taxon>
        <taxon>Streptophyta</taxon>
        <taxon>Embryophyta</taxon>
        <taxon>Tracheophyta</taxon>
        <taxon>Spermatophyta</taxon>
        <taxon>Magnoliopsida</taxon>
        <taxon>eudicotyledons</taxon>
        <taxon>Gunneridae</taxon>
        <taxon>Pentapetalae</taxon>
        <taxon>rosids</taxon>
        <taxon>malvids</taxon>
        <taxon>Malvales</taxon>
        <taxon>Malvaceae</taxon>
        <taxon>Malvoideae</taxon>
        <taxon>Hibiscus</taxon>
    </lineage>
</organism>
<dbReference type="PANTHER" id="PTHR24128:SF60">
    <property type="entry name" value="ALPHA-LATROTOXIN-LHE1A-LIKE"/>
    <property type="match status" value="1"/>
</dbReference>
<accession>A0A6A3BVP1</accession>
<sequence length="354" mass="40851">MVMRINIDCNACYRKVRGALLDMKGEIKSLSSSYNMLNENAKDELETHLIEKKQCRVSVCGKFNPRDVAIKIRKKTNRRVEILMPKYVHMHMHMHMHMMLNRDGFSLMHLASMNGGTELVLRLLKIDKDLGRVKGREGMTPFHYVVATRNSRLLVEFLEACPCCIEDVTVRDETALHRALTKDQIEAFNLLIGWLQRTHHTHGSIFAFKRKLVDRKDNDNNNVLHIAAMNRQHEALKLLLESHRWLDVKAKELGSSWRPYEEQYVVDMIDTMLGVMVLVITVIYQSSLSPPGGVWQDDNSSPSGNSTIRFIFGKETREASMTIMNPQFYTLFWFLNLATFGLTELLTVFLLSSF</sequence>
<evidence type="ECO:0000259" key="2">
    <source>
        <dbReference type="Pfam" id="PF13962"/>
    </source>
</evidence>
<feature type="transmembrane region" description="Helical" evidence="1">
    <location>
        <begin position="331"/>
        <end position="351"/>
    </location>
</feature>
<dbReference type="EMBL" id="VEPZ02000697">
    <property type="protein sequence ID" value="KAE8720625.1"/>
    <property type="molecule type" value="Genomic_DNA"/>
</dbReference>
<evidence type="ECO:0000256" key="1">
    <source>
        <dbReference type="SAM" id="Phobius"/>
    </source>
</evidence>
<evidence type="ECO:0000313" key="4">
    <source>
        <dbReference type="Proteomes" id="UP000436088"/>
    </source>
</evidence>
<reference evidence="3" key="1">
    <citation type="submission" date="2019-09" db="EMBL/GenBank/DDBJ databases">
        <title>Draft genome information of white flower Hibiscus syriacus.</title>
        <authorList>
            <person name="Kim Y.-M."/>
        </authorList>
    </citation>
    <scope>NUCLEOTIDE SEQUENCE [LARGE SCALE GENOMIC DNA]</scope>
    <source>
        <strain evidence="3">YM2019G1</strain>
    </source>
</reference>
<dbReference type="InterPro" id="IPR002110">
    <property type="entry name" value="Ankyrin_rpt"/>
</dbReference>
<dbReference type="Pfam" id="PF12796">
    <property type="entry name" value="Ank_2"/>
    <property type="match status" value="1"/>
</dbReference>
<dbReference type="InterPro" id="IPR026961">
    <property type="entry name" value="PGG_dom"/>
</dbReference>
<evidence type="ECO:0000313" key="3">
    <source>
        <dbReference type="EMBL" id="KAE8720625.1"/>
    </source>
</evidence>
<gene>
    <name evidence="3" type="ORF">F3Y22_tig00018827pilonHSYRG00037</name>
</gene>
<dbReference type="SMART" id="SM00248">
    <property type="entry name" value="ANK"/>
    <property type="match status" value="3"/>
</dbReference>
<keyword evidence="1" id="KW-1133">Transmembrane helix</keyword>
<keyword evidence="1" id="KW-0812">Transmembrane</keyword>
<feature type="domain" description="PGG" evidence="2">
    <location>
        <begin position="267"/>
        <end position="351"/>
    </location>
</feature>
<keyword evidence="4" id="KW-1185">Reference proteome</keyword>
<comment type="caution">
    <text evidence="3">The sequence shown here is derived from an EMBL/GenBank/DDBJ whole genome shotgun (WGS) entry which is preliminary data.</text>
</comment>
<keyword evidence="1" id="KW-0472">Membrane</keyword>
<dbReference type="PANTHER" id="PTHR24128">
    <property type="entry name" value="HOMEOBOX PROTEIN WARIAI"/>
    <property type="match status" value="1"/>
</dbReference>